<reference evidence="1" key="1">
    <citation type="journal article" date="2020" name="Stud. Mycol.">
        <title>101 Dothideomycetes genomes: a test case for predicting lifestyles and emergence of pathogens.</title>
        <authorList>
            <person name="Haridas S."/>
            <person name="Albert R."/>
            <person name="Binder M."/>
            <person name="Bloem J."/>
            <person name="Labutti K."/>
            <person name="Salamov A."/>
            <person name="Andreopoulos B."/>
            <person name="Baker S."/>
            <person name="Barry K."/>
            <person name="Bills G."/>
            <person name="Bluhm B."/>
            <person name="Cannon C."/>
            <person name="Castanera R."/>
            <person name="Culley D."/>
            <person name="Daum C."/>
            <person name="Ezra D."/>
            <person name="Gonzalez J."/>
            <person name="Henrissat B."/>
            <person name="Kuo A."/>
            <person name="Liang C."/>
            <person name="Lipzen A."/>
            <person name="Lutzoni F."/>
            <person name="Magnuson J."/>
            <person name="Mondo S."/>
            <person name="Nolan M."/>
            <person name="Ohm R."/>
            <person name="Pangilinan J."/>
            <person name="Park H.-J."/>
            <person name="Ramirez L."/>
            <person name="Alfaro M."/>
            <person name="Sun H."/>
            <person name="Tritt A."/>
            <person name="Yoshinaga Y."/>
            <person name="Zwiers L.-H."/>
            <person name="Turgeon B."/>
            <person name="Goodwin S."/>
            <person name="Spatafora J."/>
            <person name="Crous P."/>
            <person name="Grigoriev I."/>
        </authorList>
    </citation>
    <scope>NUCLEOTIDE SEQUENCE</scope>
    <source>
        <strain evidence="1">CBS 473.64</strain>
    </source>
</reference>
<dbReference type="Proteomes" id="UP000799753">
    <property type="component" value="Unassembled WGS sequence"/>
</dbReference>
<evidence type="ECO:0000313" key="2">
    <source>
        <dbReference type="Proteomes" id="UP000799753"/>
    </source>
</evidence>
<keyword evidence="2" id="KW-1185">Reference proteome</keyword>
<proteinExistence type="predicted"/>
<name>A0A6A6RJZ4_9PLEO</name>
<dbReference type="AlphaFoldDB" id="A0A6A6RJZ4"/>
<accession>A0A6A6RJZ4</accession>
<organism evidence="1 2">
    <name type="scientific">Massarina eburnea CBS 473.64</name>
    <dbReference type="NCBI Taxonomy" id="1395130"/>
    <lineage>
        <taxon>Eukaryota</taxon>
        <taxon>Fungi</taxon>
        <taxon>Dikarya</taxon>
        <taxon>Ascomycota</taxon>
        <taxon>Pezizomycotina</taxon>
        <taxon>Dothideomycetes</taxon>
        <taxon>Pleosporomycetidae</taxon>
        <taxon>Pleosporales</taxon>
        <taxon>Massarineae</taxon>
        <taxon>Massarinaceae</taxon>
        <taxon>Massarina</taxon>
    </lineage>
</organism>
<dbReference type="EMBL" id="MU006807">
    <property type="protein sequence ID" value="KAF2635417.1"/>
    <property type="molecule type" value="Genomic_DNA"/>
</dbReference>
<sequence length="159" mass="17727">MDDLISAMKTVTITDNYATTILSLIRGTLSLESWEVYKNCALTILQSSHNAYICSFVLQDLIKDNAVAVLFHNDMAIMLFDHEKDDDNNLPFIEHGRVNCVGDVVLTQYNDIIKRYPPALPTTVDCEDAIAFLVGDAVPSEKTQDEIDNLVQTLNSTTL</sequence>
<protein>
    <submittedName>
        <fullName evidence="1">Uncharacterized protein</fullName>
    </submittedName>
</protein>
<evidence type="ECO:0000313" key="1">
    <source>
        <dbReference type="EMBL" id="KAF2635417.1"/>
    </source>
</evidence>
<gene>
    <name evidence="1" type="ORF">P280DRAFT_523141</name>
</gene>